<name>A0A4U6QK08_9ACTN</name>
<dbReference type="InterPro" id="IPR050416">
    <property type="entry name" value="FAD-linked_Oxidoreductase"/>
</dbReference>
<evidence type="ECO:0000256" key="5">
    <source>
        <dbReference type="ARBA" id="ARBA00023002"/>
    </source>
</evidence>
<keyword evidence="3" id="KW-0285">Flavoprotein</keyword>
<dbReference type="PROSITE" id="PS51387">
    <property type="entry name" value="FAD_PCMH"/>
    <property type="match status" value="1"/>
</dbReference>
<dbReference type="InterPro" id="IPR016169">
    <property type="entry name" value="FAD-bd_PCMH_sub2"/>
</dbReference>
<accession>A0A4U6QK08</accession>
<dbReference type="InterPro" id="IPR016166">
    <property type="entry name" value="FAD-bd_PCMH"/>
</dbReference>
<dbReference type="Proteomes" id="UP000306985">
    <property type="component" value="Unassembled WGS sequence"/>
</dbReference>
<evidence type="ECO:0000256" key="1">
    <source>
        <dbReference type="ARBA" id="ARBA00001974"/>
    </source>
</evidence>
<dbReference type="PANTHER" id="PTHR42973:SF39">
    <property type="entry name" value="FAD-BINDING PCMH-TYPE DOMAIN-CONTAINING PROTEIN"/>
    <property type="match status" value="1"/>
</dbReference>
<proteinExistence type="inferred from homology"/>
<dbReference type="RefSeq" id="WP_137448130.1">
    <property type="nucleotide sequence ID" value="NZ_SZZH01000001.1"/>
</dbReference>
<evidence type="ECO:0000256" key="2">
    <source>
        <dbReference type="ARBA" id="ARBA00005466"/>
    </source>
</evidence>
<evidence type="ECO:0000256" key="4">
    <source>
        <dbReference type="ARBA" id="ARBA00022827"/>
    </source>
</evidence>
<keyword evidence="8" id="KW-1185">Reference proteome</keyword>
<organism evidence="7 8">
    <name type="scientific">Nakamurella flava</name>
    <dbReference type="NCBI Taxonomy" id="2576308"/>
    <lineage>
        <taxon>Bacteria</taxon>
        <taxon>Bacillati</taxon>
        <taxon>Actinomycetota</taxon>
        <taxon>Actinomycetes</taxon>
        <taxon>Nakamurellales</taxon>
        <taxon>Nakamurellaceae</taxon>
        <taxon>Nakamurella</taxon>
    </lineage>
</organism>
<dbReference type="GO" id="GO:0016491">
    <property type="term" value="F:oxidoreductase activity"/>
    <property type="evidence" value="ECO:0007669"/>
    <property type="project" value="UniProtKB-KW"/>
</dbReference>
<reference evidence="7 8" key="1">
    <citation type="submission" date="2019-05" db="EMBL/GenBank/DDBJ databases">
        <title>Nakamurella sp. N5BH11, whole genome shotgun sequence.</title>
        <authorList>
            <person name="Tuo L."/>
        </authorList>
    </citation>
    <scope>NUCLEOTIDE SEQUENCE [LARGE SCALE GENOMIC DNA]</scope>
    <source>
        <strain evidence="7 8">N5BH11</strain>
    </source>
</reference>
<keyword evidence="4" id="KW-0274">FAD</keyword>
<dbReference type="GO" id="GO:0071949">
    <property type="term" value="F:FAD binding"/>
    <property type="evidence" value="ECO:0007669"/>
    <property type="project" value="InterPro"/>
</dbReference>
<comment type="similarity">
    <text evidence="2">Belongs to the oxygen-dependent FAD-linked oxidoreductase family.</text>
</comment>
<dbReference type="Pfam" id="PF01565">
    <property type="entry name" value="FAD_binding_4"/>
    <property type="match status" value="1"/>
</dbReference>
<protein>
    <submittedName>
        <fullName evidence="7">FAD-binding oxidoreductase</fullName>
    </submittedName>
</protein>
<comment type="caution">
    <text evidence="7">The sequence shown here is derived from an EMBL/GenBank/DDBJ whole genome shotgun (WGS) entry which is preliminary data.</text>
</comment>
<evidence type="ECO:0000256" key="3">
    <source>
        <dbReference type="ARBA" id="ARBA00022630"/>
    </source>
</evidence>
<keyword evidence="5" id="KW-0560">Oxidoreductase</keyword>
<gene>
    <name evidence="7" type="ORF">FDO65_03955</name>
</gene>
<dbReference type="SUPFAM" id="SSF56176">
    <property type="entry name" value="FAD-binding/transporter-associated domain-like"/>
    <property type="match status" value="1"/>
</dbReference>
<feature type="domain" description="FAD-binding PCMH-type" evidence="6">
    <location>
        <begin position="45"/>
        <end position="212"/>
    </location>
</feature>
<dbReference type="EMBL" id="SZZH01000001">
    <property type="protein sequence ID" value="TKV60827.1"/>
    <property type="molecule type" value="Genomic_DNA"/>
</dbReference>
<dbReference type="PANTHER" id="PTHR42973">
    <property type="entry name" value="BINDING OXIDOREDUCTASE, PUTATIVE (AFU_ORTHOLOGUE AFUA_1G17690)-RELATED"/>
    <property type="match status" value="1"/>
</dbReference>
<dbReference type="Gene3D" id="3.30.465.10">
    <property type="match status" value="2"/>
</dbReference>
<evidence type="ECO:0000259" key="6">
    <source>
        <dbReference type="PROSITE" id="PS51387"/>
    </source>
</evidence>
<dbReference type="AlphaFoldDB" id="A0A4U6QK08"/>
<sequence>MSTPMTTRGWSTTELTLALRATVRGDVVTAEDPSFAAAAFGVDTTPGRAPEVVVVAADAQDVAAVARLAPAIGRRVRTLASATVGRHAAGPLAVPPGTILVVTRLLTRVNVDSTRREVTAGVGAGWREVVRALAPLGLQVAVDADRPAGTAVVPDPTRSGIVGVEVVTAEGSLRRLRSGEGPTDDRDRFAALIAGATCFGVVTAITLRLAPLAPAAPVRPFVDARPRNGRALELCAAEPTRA</sequence>
<evidence type="ECO:0000313" key="8">
    <source>
        <dbReference type="Proteomes" id="UP000306985"/>
    </source>
</evidence>
<dbReference type="InterPro" id="IPR036318">
    <property type="entry name" value="FAD-bd_PCMH-like_sf"/>
</dbReference>
<evidence type="ECO:0000313" key="7">
    <source>
        <dbReference type="EMBL" id="TKV60827.1"/>
    </source>
</evidence>
<comment type="cofactor">
    <cofactor evidence="1">
        <name>FAD</name>
        <dbReference type="ChEBI" id="CHEBI:57692"/>
    </cofactor>
</comment>
<dbReference type="InterPro" id="IPR006094">
    <property type="entry name" value="Oxid_FAD_bind_N"/>
</dbReference>